<dbReference type="OrthoDB" id="10587305at2759"/>
<gene>
    <name evidence="1" type="ORF">ECPE_LOCUS10496</name>
</gene>
<dbReference type="WBParaSite" id="ECPE_0001052801-mRNA-1">
    <property type="protein sequence ID" value="ECPE_0001052801-mRNA-1"/>
    <property type="gene ID" value="ECPE_0001052801"/>
</dbReference>
<evidence type="ECO:0000313" key="2">
    <source>
        <dbReference type="Proteomes" id="UP000272942"/>
    </source>
</evidence>
<dbReference type="Proteomes" id="UP000272942">
    <property type="component" value="Unassembled WGS sequence"/>
</dbReference>
<evidence type="ECO:0000313" key="3">
    <source>
        <dbReference type="WBParaSite" id="ECPE_0001052801-mRNA-1"/>
    </source>
</evidence>
<sequence length="160" mass="18379">MTCSCDWAPHVPAEVPRLPIQLSLTMKYFRSTGGTLAGGGRCIDRQYNFICTPVFRVCLTSEAQRRNCEQVYEFGGHGPMYYLAKSIDFGDHLEPDLPNMLNFTITRPDAVLHFTVSNRDFRLMNLWSEFEVPLQEYLTIPSVITENHWTEKLQQSNGIQ</sequence>
<evidence type="ECO:0000313" key="1">
    <source>
        <dbReference type="EMBL" id="VDP87148.1"/>
    </source>
</evidence>
<keyword evidence="2" id="KW-1185">Reference proteome</keyword>
<reference evidence="3" key="1">
    <citation type="submission" date="2016-06" db="UniProtKB">
        <authorList>
            <consortium name="WormBaseParasite"/>
        </authorList>
    </citation>
    <scope>IDENTIFICATION</scope>
</reference>
<dbReference type="EMBL" id="UZAN01049168">
    <property type="protein sequence ID" value="VDP87148.1"/>
    <property type="molecule type" value="Genomic_DNA"/>
</dbReference>
<name>A0A183AU61_9TREM</name>
<dbReference type="AlphaFoldDB" id="A0A183AU61"/>
<reference evidence="1 2" key="2">
    <citation type="submission" date="2018-11" db="EMBL/GenBank/DDBJ databases">
        <authorList>
            <consortium name="Pathogen Informatics"/>
        </authorList>
    </citation>
    <scope>NUCLEOTIDE SEQUENCE [LARGE SCALE GENOMIC DNA]</scope>
    <source>
        <strain evidence="1 2">Egypt</strain>
    </source>
</reference>
<organism evidence="3">
    <name type="scientific">Echinostoma caproni</name>
    <dbReference type="NCBI Taxonomy" id="27848"/>
    <lineage>
        <taxon>Eukaryota</taxon>
        <taxon>Metazoa</taxon>
        <taxon>Spiralia</taxon>
        <taxon>Lophotrochozoa</taxon>
        <taxon>Platyhelminthes</taxon>
        <taxon>Trematoda</taxon>
        <taxon>Digenea</taxon>
        <taxon>Plagiorchiida</taxon>
        <taxon>Echinostomata</taxon>
        <taxon>Echinostomatoidea</taxon>
        <taxon>Echinostomatidae</taxon>
        <taxon>Echinostoma</taxon>
    </lineage>
</organism>
<protein>
    <submittedName>
        <fullName evidence="3">Laminin N-terminal domain-containing protein</fullName>
    </submittedName>
</protein>
<accession>A0A183AU61</accession>
<proteinExistence type="predicted"/>